<feature type="transmembrane region" description="Helical" evidence="1">
    <location>
        <begin position="51"/>
        <end position="75"/>
    </location>
</feature>
<dbReference type="RefSeq" id="WP_364820968.1">
    <property type="nucleotide sequence ID" value="NZ_JBFAYM010000005.1"/>
</dbReference>
<proteinExistence type="predicted"/>
<organism evidence="2 3">
    <name type="scientific">Nocardia xishanensis</name>
    <dbReference type="NCBI Taxonomy" id="238964"/>
    <lineage>
        <taxon>Bacteria</taxon>
        <taxon>Bacillati</taxon>
        <taxon>Actinomycetota</taxon>
        <taxon>Actinomycetes</taxon>
        <taxon>Mycobacteriales</taxon>
        <taxon>Nocardiaceae</taxon>
        <taxon>Nocardia</taxon>
    </lineage>
</organism>
<protein>
    <submittedName>
        <fullName evidence="2">DUF4386 family protein</fullName>
    </submittedName>
</protein>
<dbReference type="Proteomes" id="UP001611415">
    <property type="component" value="Unassembled WGS sequence"/>
</dbReference>
<feature type="transmembrane region" description="Helical" evidence="1">
    <location>
        <begin position="131"/>
        <end position="152"/>
    </location>
</feature>
<sequence length="225" mass="23949">MPTRPWPTIALLVAAPVALNVAFLGLGGVFDYPDVLQQPAPDVLELFRANRFAVVTWFTVLAVAALALAPLAIRIGRLDDSSTMRRAGYLGVAAALVQAIGLLRWPLLVPALADRAATEGPGSPAVHTFELLGSILGTALGETLGYLLTAAWTTLVCLALRRTFPLWFISLGYTCAAMIALGILIPLDLPFTDTANFLGYILWSAWLLLFATLLTTRPQPAAAPA</sequence>
<evidence type="ECO:0000313" key="2">
    <source>
        <dbReference type="EMBL" id="MFI2474148.1"/>
    </source>
</evidence>
<accession>A0ABW7WZB9</accession>
<keyword evidence="1" id="KW-1133">Transmembrane helix</keyword>
<feature type="transmembrane region" description="Helical" evidence="1">
    <location>
        <begin position="164"/>
        <end position="185"/>
    </location>
</feature>
<name>A0ABW7WZB9_9NOCA</name>
<dbReference type="EMBL" id="JBIRYO010000006">
    <property type="protein sequence ID" value="MFI2474148.1"/>
    <property type="molecule type" value="Genomic_DNA"/>
</dbReference>
<feature type="transmembrane region" description="Helical" evidence="1">
    <location>
        <begin position="197"/>
        <end position="216"/>
    </location>
</feature>
<keyword evidence="3" id="KW-1185">Reference proteome</keyword>
<feature type="transmembrane region" description="Helical" evidence="1">
    <location>
        <begin position="87"/>
        <end position="105"/>
    </location>
</feature>
<dbReference type="Pfam" id="PF14329">
    <property type="entry name" value="DUF4386"/>
    <property type="match status" value="1"/>
</dbReference>
<gene>
    <name evidence="2" type="ORF">ACH49W_12300</name>
</gene>
<comment type="caution">
    <text evidence="2">The sequence shown here is derived from an EMBL/GenBank/DDBJ whole genome shotgun (WGS) entry which is preliminary data.</text>
</comment>
<evidence type="ECO:0000313" key="3">
    <source>
        <dbReference type="Proteomes" id="UP001611415"/>
    </source>
</evidence>
<keyword evidence="1" id="KW-0812">Transmembrane</keyword>
<dbReference type="InterPro" id="IPR025495">
    <property type="entry name" value="DUF4386"/>
</dbReference>
<keyword evidence="1" id="KW-0472">Membrane</keyword>
<reference evidence="2 3" key="1">
    <citation type="submission" date="2024-10" db="EMBL/GenBank/DDBJ databases">
        <title>The Natural Products Discovery Center: Release of the First 8490 Sequenced Strains for Exploring Actinobacteria Biosynthetic Diversity.</title>
        <authorList>
            <person name="Kalkreuter E."/>
            <person name="Kautsar S.A."/>
            <person name="Yang D."/>
            <person name="Bader C.D."/>
            <person name="Teijaro C.N."/>
            <person name="Fluegel L."/>
            <person name="Davis C.M."/>
            <person name="Simpson J.R."/>
            <person name="Lauterbach L."/>
            <person name="Steele A.D."/>
            <person name="Gui C."/>
            <person name="Meng S."/>
            <person name="Li G."/>
            <person name="Viehrig K."/>
            <person name="Ye F."/>
            <person name="Su P."/>
            <person name="Kiefer A.F."/>
            <person name="Nichols A."/>
            <person name="Cepeda A.J."/>
            <person name="Yan W."/>
            <person name="Fan B."/>
            <person name="Jiang Y."/>
            <person name="Adhikari A."/>
            <person name="Zheng C.-J."/>
            <person name="Schuster L."/>
            <person name="Cowan T.M."/>
            <person name="Smanski M.J."/>
            <person name="Chevrette M.G."/>
            <person name="De Carvalho L.P.S."/>
            <person name="Shen B."/>
        </authorList>
    </citation>
    <scope>NUCLEOTIDE SEQUENCE [LARGE SCALE GENOMIC DNA]</scope>
    <source>
        <strain evidence="2 3">NPDC019275</strain>
    </source>
</reference>
<evidence type="ECO:0000256" key="1">
    <source>
        <dbReference type="SAM" id="Phobius"/>
    </source>
</evidence>